<keyword evidence="3" id="KW-1185">Reference proteome</keyword>
<protein>
    <submittedName>
        <fullName evidence="2">Uncharacterized protein</fullName>
    </submittedName>
</protein>
<dbReference type="AlphaFoldDB" id="A0AAI9X793"/>
<feature type="region of interest" description="Disordered" evidence="1">
    <location>
        <begin position="193"/>
        <end position="213"/>
    </location>
</feature>
<dbReference type="EMBL" id="LACB01000198">
    <property type="protein sequence ID" value="KAJ9486641.1"/>
    <property type="molecule type" value="Genomic_DNA"/>
</dbReference>
<organism evidence="2 3">
    <name type="scientific">Penicillium thymicola</name>
    <dbReference type="NCBI Taxonomy" id="293382"/>
    <lineage>
        <taxon>Eukaryota</taxon>
        <taxon>Fungi</taxon>
        <taxon>Dikarya</taxon>
        <taxon>Ascomycota</taxon>
        <taxon>Pezizomycotina</taxon>
        <taxon>Eurotiomycetes</taxon>
        <taxon>Eurotiomycetidae</taxon>
        <taxon>Eurotiales</taxon>
        <taxon>Aspergillaceae</taxon>
        <taxon>Penicillium</taxon>
    </lineage>
</organism>
<sequence>MWKGAIDILDSENTGDQQLLVRDLVDDDLDGNGFILATIDTSGQYSTHSIPAYVEPFLKVITHPSILDCLSVDSFVGTMYATFGGPNGDRAIGFLESVCRCITNRGEQNDNDQTLVTPHIVKLLLNALYQLLYRVRRARFHDGLPSHLGSLHELVQRIAKVCPNADIEALDNRTEIMRNVVASAHRSLVQPRVQEENGQNTGTGLAQSTFPMDMEIPGGRYDNDLAEIS</sequence>
<comment type="caution">
    <text evidence="2">The sequence shown here is derived from an EMBL/GenBank/DDBJ whole genome shotgun (WGS) entry which is preliminary data.</text>
</comment>
<reference evidence="2" key="2">
    <citation type="journal article" date="2016" name="Fungal Biol.">
        <title>Ochratoxin A production by Penicillium thymicola.</title>
        <authorList>
            <person name="Nguyen H.D.T."/>
            <person name="McMullin D.R."/>
            <person name="Ponomareva E."/>
            <person name="Riley R."/>
            <person name="Pomraning K.R."/>
            <person name="Baker S.E."/>
            <person name="Seifert K.A."/>
        </authorList>
    </citation>
    <scope>NUCLEOTIDE SEQUENCE</scope>
    <source>
        <strain evidence="2">DAOM 180753</strain>
    </source>
</reference>
<evidence type="ECO:0000256" key="1">
    <source>
        <dbReference type="SAM" id="MobiDB-lite"/>
    </source>
</evidence>
<feature type="compositionally biased region" description="Polar residues" evidence="1">
    <location>
        <begin position="196"/>
        <end position="210"/>
    </location>
</feature>
<gene>
    <name evidence="2" type="ORF">VN97_g6688</name>
</gene>
<dbReference type="Proteomes" id="UP001227192">
    <property type="component" value="Unassembled WGS sequence"/>
</dbReference>
<evidence type="ECO:0000313" key="2">
    <source>
        <dbReference type="EMBL" id="KAJ9486641.1"/>
    </source>
</evidence>
<reference evidence="2" key="1">
    <citation type="submission" date="2015-06" db="EMBL/GenBank/DDBJ databases">
        <authorList>
            <person name="Nguyen H."/>
        </authorList>
    </citation>
    <scope>NUCLEOTIDE SEQUENCE</scope>
    <source>
        <strain evidence="2">DAOM 180753</strain>
    </source>
</reference>
<accession>A0AAI9X793</accession>
<proteinExistence type="predicted"/>
<name>A0AAI9X793_PENTH</name>
<evidence type="ECO:0000313" key="3">
    <source>
        <dbReference type="Proteomes" id="UP001227192"/>
    </source>
</evidence>